<dbReference type="SUPFAM" id="SSF88659">
    <property type="entry name" value="Sigma3 and sigma4 domains of RNA polymerase sigma factors"/>
    <property type="match status" value="1"/>
</dbReference>
<dbReference type="PANTHER" id="PTHR43133:SF50">
    <property type="entry name" value="ECF RNA POLYMERASE SIGMA FACTOR SIGM"/>
    <property type="match status" value="1"/>
</dbReference>
<dbReference type="GO" id="GO:0006352">
    <property type="term" value="P:DNA-templated transcription initiation"/>
    <property type="evidence" value="ECO:0007669"/>
    <property type="project" value="InterPro"/>
</dbReference>
<dbReference type="InterPro" id="IPR007627">
    <property type="entry name" value="RNA_pol_sigma70_r2"/>
</dbReference>
<dbReference type="InterPro" id="IPR013324">
    <property type="entry name" value="RNA_pol_sigma_r3/r4-like"/>
</dbReference>
<dbReference type="InterPro" id="IPR036388">
    <property type="entry name" value="WH-like_DNA-bd_sf"/>
</dbReference>
<dbReference type="NCBIfam" id="TIGR02983">
    <property type="entry name" value="SigE-fam_strep"/>
    <property type="match status" value="1"/>
</dbReference>
<dbReference type="CDD" id="cd06171">
    <property type="entry name" value="Sigma70_r4"/>
    <property type="match status" value="1"/>
</dbReference>
<evidence type="ECO:0000259" key="6">
    <source>
        <dbReference type="Pfam" id="PF04542"/>
    </source>
</evidence>
<dbReference type="Gene3D" id="1.10.1740.10">
    <property type="match status" value="1"/>
</dbReference>
<evidence type="ECO:0000256" key="3">
    <source>
        <dbReference type="ARBA" id="ARBA00023082"/>
    </source>
</evidence>
<evidence type="ECO:0000256" key="1">
    <source>
        <dbReference type="ARBA" id="ARBA00010641"/>
    </source>
</evidence>
<dbReference type="EMBL" id="PYAG01000039">
    <property type="protein sequence ID" value="RAO27890.1"/>
    <property type="molecule type" value="Genomic_DNA"/>
</dbReference>
<sequence>MRGDQPDERAAFDRFFQTWYGRVSAQIHAYLGDRTEAEDVSQEAFLRAWQKWRDISSYDDPVAWVRRVAWNLATNRLRRLTVAARALRRQPLVPPVPGVQPDHVALVAALRTLPERQRRVIVLHYIADLPTAEIAATLGVPQGTVLSWLHRGRAKLAEHLSETSSGEAVTS</sequence>
<comment type="caution">
    <text evidence="8">The sequence shown here is derived from an EMBL/GenBank/DDBJ whole genome shotgun (WGS) entry which is preliminary data.</text>
</comment>
<keyword evidence="2" id="KW-0805">Transcription regulation</keyword>
<organism evidence="8 9">
    <name type="scientific">Micromonospora saelicesensis</name>
    <dbReference type="NCBI Taxonomy" id="285676"/>
    <lineage>
        <taxon>Bacteria</taxon>
        <taxon>Bacillati</taxon>
        <taxon>Actinomycetota</taxon>
        <taxon>Actinomycetes</taxon>
        <taxon>Micromonosporales</taxon>
        <taxon>Micromonosporaceae</taxon>
        <taxon>Micromonospora</taxon>
    </lineage>
</organism>
<dbReference type="InterPro" id="IPR014325">
    <property type="entry name" value="RNA_pol_sigma-E_actinobac"/>
</dbReference>
<name>A0A328NEB5_9ACTN</name>
<keyword evidence="3" id="KW-0731">Sigma factor</keyword>
<dbReference type="Gene3D" id="1.10.10.10">
    <property type="entry name" value="Winged helix-like DNA-binding domain superfamily/Winged helix DNA-binding domain"/>
    <property type="match status" value="1"/>
</dbReference>
<dbReference type="GO" id="GO:0016987">
    <property type="term" value="F:sigma factor activity"/>
    <property type="evidence" value="ECO:0007669"/>
    <property type="project" value="UniProtKB-KW"/>
</dbReference>
<dbReference type="PANTHER" id="PTHR43133">
    <property type="entry name" value="RNA POLYMERASE ECF-TYPE SIGMA FACTO"/>
    <property type="match status" value="1"/>
</dbReference>
<evidence type="ECO:0000259" key="7">
    <source>
        <dbReference type="Pfam" id="PF08281"/>
    </source>
</evidence>
<feature type="domain" description="RNA polymerase sigma factor 70 region 4 type 2" evidence="7">
    <location>
        <begin position="104"/>
        <end position="156"/>
    </location>
</feature>
<accession>A0A328NEB5</accession>
<keyword evidence="4" id="KW-0238">DNA-binding</keyword>
<feature type="domain" description="RNA polymerase sigma-70 region 2" evidence="6">
    <location>
        <begin position="16"/>
        <end position="80"/>
    </location>
</feature>
<reference evidence="8 9" key="1">
    <citation type="submission" date="2018-03" db="EMBL/GenBank/DDBJ databases">
        <title>Defining the species Micromonospora saelicesensis and Micromonospora noduli under the framework of genomics.</title>
        <authorList>
            <person name="Riesco R."/>
            <person name="Trujillo M.E."/>
        </authorList>
    </citation>
    <scope>NUCLEOTIDE SEQUENCE [LARGE SCALE GENOMIC DNA]</scope>
    <source>
        <strain evidence="8 9">PSN13</strain>
    </source>
</reference>
<evidence type="ECO:0000256" key="4">
    <source>
        <dbReference type="ARBA" id="ARBA00023125"/>
    </source>
</evidence>
<dbReference type="SUPFAM" id="SSF88946">
    <property type="entry name" value="Sigma2 domain of RNA polymerase sigma factors"/>
    <property type="match status" value="1"/>
</dbReference>
<dbReference type="GO" id="GO:0003677">
    <property type="term" value="F:DNA binding"/>
    <property type="evidence" value="ECO:0007669"/>
    <property type="project" value="UniProtKB-KW"/>
</dbReference>
<proteinExistence type="inferred from homology"/>
<evidence type="ECO:0000313" key="9">
    <source>
        <dbReference type="Proteomes" id="UP000249419"/>
    </source>
</evidence>
<dbReference type="Pfam" id="PF08281">
    <property type="entry name" value="Sigma70_r4_2"/>
    <property type="match status" value="1"/>
</dbReference>
<evidence type="ECO:0000313" key="8">
    <source>
        <dbReference type="EMBL" id="RAO27890.1"/>
    </source>
</evidence>
<dbReference type="Proteomes" id="UP000249419">
    <property type="component" value="Unassembled WGS sequence"/>
</dbReference>
<protein>
    <submittedName>
        <fullName evidence="8">ECF RNA polymerase sigma factor SigE</fullName>
    </submittedName>
</protein>
<gene>
    <name evidence="8" type="ORF">PSN13_05778</name>
</gene>
<dbReference type="RefSeq" id="WP_112678293.1">
    <property type="nucleotide sequence ID" value="NZ_PYAG01000039.1"/>
</dbReference>
<dbReference type="AlphaFoldDB" id="A0A328NEB5"/>
<dbReference type="Pfam" id="PF04542">
    <property type="entry name" value="Sigma70_r2"/>
    <property type="match status" value="1"/>
</dbReference>
<dbReference type="InterPro" id="IPR013249">
    <property type="entry name" value="RNA_pol_sigma70_r4_t2"/>
</dbReference>
<dbReference type="InterPro" id="IPR039425">
    <property type="entry name" value="RNA_pol_sigma-70-like"/>
</dbReference>
<dbReference type="InterPro" id="IPR013325">
    <property type="entry name" value="RNA_pol_sigma_r2"/>
</dbReference>
<evidence type="ECO:0000256" key="2">
    <source>
        <dbReference type="ARBA" id="ARBA00023015"/>
    </source>
</evidence>
<comment type="similarity">
    <text evidence="1">Belongs to the sigma-70 factor family. ECF subfamily.</text>
</comment>
<keyword evidence="5" id="KW-0804">Transcription</keyword>
<evidence type="ECO:0000256" key="5">
    <source>
        <dbReference type="ARBA" id="ARBA00023163"/>
    </source>
</evidence>
<dbReference type="InterPro" id="IPR014284">
    <property type="entry name" value="RNA_pol_sigma-70_dom"/>
</dbReference>
<dbReference type="NCBIfam" id="TIGR02937">
    <property type="entry name" value="sigma70-ECF"/>
    <property type="match status" value="1"/>
</dbReference>